<evidence type="ECO:0000259" key="2">
    <source>
        <dbReference type="PROSITE" id="PS50006"/>
    </source>
</evidence>
<evidence type="ECO:0000256" key="1">
    <source>
        <dbReference type="SAM" id="Phobius"/>
    </source>
</evidence>
<keyword evidence="1" id="KW-0812">Transmembrane</keyword>
<dbReference type="AlphaFoldDB" id="A0A3S0I1E1"/>
<protein>
    <submittedName>
        <fullName evidence="3">FHA domain-containing protein</fullName>
    </submittedName>
</protein>
<dbReference type="Gene3D" id="2.60.200.20">
    <property type="match status" value="1"/>
</dbReference>
<dbReference type="CDD" id="cd00060">
    <property type="entry name" value="FHA"/>
    <property type="match status" value="1"/>
</dbReference>
<feature type="transmembrane region" description="Helical" evidence="1">
    <location>
        <begin position="17"/>
        <end position="36"/>
    </location>
</feature>
<feature type="domain" description="FHA" evidence="2">
    <location>
        <begin position="76"/>
        <end position="132"/>
    </location>
</feature>
<organism evidence="3 4">
    <name type="scientific">Lysinibacillus telephonicus</name>
    <dbReference type="NCBI Taxonomy" id="1714840"/>
    <lineage>
        <taxon>Bacteria</taxon>
        <taxon>Bacillati</taxon>
        <taxon>Bacillota</taxon>
        <taxon>Bacilli</taxon>
        <taxon>Bacillales</taxon>
        <taxon>Bacillaceae</taxon>
        <taxon>Lysinibacillus</taxon>
    </lineage>
</organism>
<comment type="caution">
    <text evidence="3">The sequence shown here is derived from an EMBL/GenBank/DDBJ whole genome shotgun (WGS) entry which is preliminary data.</text>
</comment>
<dbReference type="Proteomes" id="UP000276349">
    <property type="component" value="Unassembled WGS sequence"/>
</dbReference>
<reference evidence="3 4" key="1">
    <citation type="submission" date="2018-12" db="EMBL/GenBank/DDBJ databases">
        <authorList>
            <person name="Yu L."/>
        </authorList>
    </citation>
    <scope>NUCLEOTIDE SEQUENCE [LARGE SCALE GENOMIC DNA]</scope>
    <source>
        <strain evidence="3 4">S5H2222</strain>
    </source>
</reference>
<sequence>MTIIFALIYTYIINSQLPFKILVSILLVISLAWLIMKNTKKSPNDEFNDTKINKLVLLDYDGESLKEWYIQGIPSMLIGKSSPGHEVDIDLSDVEYASLISKEHAVLNYSSGSWFIEDLESENGVGIKRLNESTPQKIQSDKPSEVHFGDMIYLANTRILVK</sequence>
<dbReference type="SUPFAM" id="SSF49879">
    <property type="entry name" value="SMAD/FHA domain"/>
    <property type="match status" value="1"/>
</dbReference>
<name>A0A3S0I1E1_9BACI</name>
<evidence type="ECO:0000313" key="3">
    <source>
        <dbReference type="EMBL" id="RTQ92895.1"/>
    </source>
</evidence>
<gene>
    <name evidence="3" type="ORF">EKG35_10675</name>
</gene>
<proteinExistence type="predicted"/>
<keyword evidence="4" id="KW-1185">Reference proteome</keyword>
<dbReference type="InterPro" id="IPR008984">
    <property type="entry name" value="SMAD_FHA_dom_sf"/>
</dbReference>
<dbReference type="Pfam" id="PF00498">
    <property type="entry name" value="FHA"/>
    <property type="match status" value="1"/>
</dbReference>
<dbReference type="InterPro" id="IPR000253">
    <property type="entry name" value="FHA_dom"/>
</dbReference>
<keyword evidence="1" id="KW-1133">Transmembrane helix</keyword>
<dbReference type="EMBL" id="RXNR01000026">
    <property type="protein sequence ID" value="RTQ92895.1"/>
    <property type="molecule type" value="Genomic_DNA"/>
</dbReference>
<dbReference type="PROSITE" id="PS50006">
    <property type="entry name" value="FHA_DOMAIN"/>
    <property type="match status" value="1"/>
</dbReference>
<dbReference type="OrthoDB" id="2473431at2"/>
<keyword evidence="1" id="KW-0472">Membrane</keyword>
<accession>A0A3S0I1E1</accession>
<evidence type="ECO:0000313" key="4">
    <source>
        <dbReference type="Proteomes" id="UP000276349"/>
    </source>
</evidence>